<evidence type="ECO:0000256" key="1">
    <source>
        <dbReference type="SAM" id="MobiDB-lite"/>
    </source>
</evidence>
<feature type="compositionally biased region" description="Acidic residues" evidence="1">
    <location>
        <begin position="182"/>
        <end position="192"/>
    </location>
</feature>
<dbReference type="AlphaFoldDB" id="F0WSF7"/>
<sequence>MSQALPRKCNLVAFISLFLDQANYSLPNSLSMEKTKAIFWCQYLDIMPEIMCDYESDRLKNNVDLNDNHVHIRDNDMSEFSASRVANVVVVKWDTENVEENAAFKDCILCLTRKRKVVLISLTKRYVWMVDSGSFPYCEMCNGKVTLGPQFPYNQYLRQIPVQDAMKMTDTSEEERKRPTPDELELDDASDEDPTRSNQGSDEFRRRSKRKKPFVNDVIS</sequence>
<name>F0WSF7_9STRA</name>
<proteinExistence type="predicted"/>
<dbReference type="HOGENOM" id="CLU_1258077_0_0_1"/>
<protein>
    <submittedName>
        <fullName evidence="2">AlNc14C231G9298 protein</fullName>
    </submittedName>
</protein>
<evidence type="ECO:0000313" key="2">
    <source>
        <dbReference type="EMBL" id="CCA24278.1"/>
    </source>
</evidence>
<dbReference type="EMBL" id="FR824276">
    <property type="protein sequence ID" value="CCA24278.1"/>
    <property type="molecule type" value="Genomic_DNA"/>
</dbReference>
<feature type="region of interest" description="Disordered" evidence="1">
    <location>
        <begin position="167"/>
        <end position="220"/>
    </location>
</feature>
<reference evidence="2" key="2">
    <citation type="submission" date="2011-02" db="EMBL/GenBank/DDBJ databases">
        <authorList>
            <person name="MacLean D."/>
        </authorList>
    </citation>
    <scope>NUCLEOTIDE SEQUENCE</scope>
</reference>
<reference evidence="2" key="1">
    <citation type="journal article" date="2011" name="PLoS Biol.">
        <title>Gene gain and loss during evolution of obligate parasitism in the white rust pathogen of Arabidopsis thaliana.</title>
        <authorList>
            <person name="Kemen E."/>
            <person name="Gardiner A."/>
            <person name="Schultz-Larsen T."/>
            <person name="Kemen A.C."/>
            <person name="Balmuth A.L."/>
            <person name="Robert-Seilaniantz A."/>
            <person name="Bailey K."/>
            <person name="Holub E."/>
            <person name="Studholme D.J."/>
            <person name="Maclean D."/>
            <person name="Jones J.D."/>
        </authorList>
    </citation>
    <scope>NUCLEOTIDE SEQUENCE</scope>
</reference>
<accession>F0WSF7</accession>
<gene>
    <name evidence="2" type="primary">AlNc14C231G9298</name>
    <name evidence="2" type="ORF">ALNC14_104220</name>
</gene>
<organism evidence="2">
    <name type="scientific">Albugo laibachii Nc14</name>
    <dbReference type="NCBI Taxonomy" id="890382"/>
    <lineage>
        <taxon>Eukaryota</taxon>
        <taxon>Sar</taxon>
        <taxon>Stramenopiles</taxon>
        <taxon>Oomycota</taxon>
        <taxon>Peronosporomycetes</taxon>
        <taxon>Albuginales</taxon>
        <taxon>Albuginaceae</taxon>
        <taxon>Albugo</taxon>
    </lineage>
</organism>